<dbReference type="AlphaFoldDB" id="A0AA96L8M6"/>
<proteinExistence type="evidence at transcript level"/>
<organism evidence="8">
    <name type="scientific">Medicago sativa</name>
    <name type="common">Alfalfa</name>
    <dbReference type="NCBI Taxonomy" id="3879"/>
    <lineage>
        <taxon>Eukaryota</taxon>
        <taxon>Viridiplantae</taxon>
        <taxon>Streptophyta</taxon>
        <taxon>Embryophyta</taxon>
        <taxon>Tracheophyta</taxon>
        <taxon>Spermatophyta</taxon>
        <taxon>Magnoliopsida</taxon>
        <taxon>eudicotyledons</taxon>
        <taxon>Gunneridae</taxon>
        <taxon>Pentapetalae</taxon>
        <taxon>rosids</taxon>
        <taxon>fabids</taxon>
        <taxon>Fabales</taxon>
        <taxon>Fabaceae</taxon>
        <taxon>Papilionoideae</taxon>
        <taxon>50 kb inversion clade</taxon>
        <taxon>NPAAA clade</taxon>
        <taxon>Hologalegina</taxon>
        <taxon>IRL clade</taxon>
        <taxon>Trifolieae</taxon>
        <taxon>Medicago</taxon>
    </lineage>
</organism>
<dbReference type="PROSITE" id="PS50090">
    <property type="entry name" value="MYB_LIKE"/>
    <property type="match status" value="1"/>
</dbReference>
<dbReference type="SMART" id="SM00717">
    <property type="entry name" value="SANT"/>
    <property type="match status" value="1"/>
</dbReference>
<dbReference type="InterPro" id="IPR044822">
    <property type="entry name" value="Myb_DNA-bind_4"/>
</dbReference>
<evidence type="ECO:0000256" key="5">
    <source>
        <dbReference type="ARBA" id="ARBA00023242"/>
    </source>
</evidence>
<evidence type="ECO:0000256" key="1">
    <source>
        <dbReference type="ARBA" id="ARBA00004123"/>
    </source>
</evidence>
<dbReference type="EMBL" id="OR463496">
    <property type="protein sequence ID" value="WNP90963.1"/>
    <property type="molecule type" value="mRNA"/>
</dbReference>
<feature type="region of interest" description="Disordered" evidence="6">
    <location>
        <begin position="138"/>
        <end position="178"/>
    </location>
</feature>
<feature type="compositionally biased region" description="Acidic residues" evidence="6">
    <location>
        <begin position="149"/>
        <end position="160"/>
    </location>
</feature>
<keyword evidence="2" id="KW-0805">Transcription regulation</keyword>
<reference evidence="8" key="1">
    <citation type="submission" date="2023-08" db="EMBL/GenBank/DDBJ databases">
        <authorList>
            <person name="Pu J."/>
        </authorList>
    </citation>
    <scope>NUCLEOTIDE SEQUENCE</scope>
</reference>
<dbReference type="GO" id="GO:0006355">
    <property type="term" value="P:regulation of DNA-templated transcription"/>
    <property type="evidence" value="ECO:0007669"/>
    <property type="project" value="UniProtKB-ARBA"/>
</dbReference>
<dbReference type="Pfam" id="PF13837">
    <property type="entry name" value="Myb_DNA-bind_4"/>
    <property type="match status" value="1"/>
</dbReference>
<protein>
    <recommendedName>
        <fullName evidence="7">Myb-like domain-containing protein</fullName>
    </recommendedName>
</protein>
<evidence type="ECO:0000256" key="4">
    <source>
        <dbReference type="ARBA" id="ARBA00023163"/>
    </source>
</evidence>
<comment type="subcellular location">
    <subcellularLocation>
        <location evidence="1">Nucleus</location>
    </subcellularLocation>
</comment>
<dbReference type="FunFam" id="1.10.10.60:FF:000032">
    <property type="entry name" value="Zinc finger and SCAN domain-containing 20"/>
    <property type="match status" value="1"/>
</dbReference>
<evidence type="ECO:0000256" key="6">
    <source>
        <dbReference type="SAM" id="MobiDB-lite"/>
    </source>
</evidence>
<dbReference type="PANTHER" id="PTHR21654:SF85">
    <property type="entry name" value="TRANSCRIPTION FACTOR MYB FAMILY-RELATED"/>
    <property type="match status" value="1"/>
</dbReference>
<dbReference type="GO" id="GO:0003677">
    <property type="term" value="F:DNA binding"/>
    <property type="evidence" value="ECO:0007669"/>
    <property type="project" value="UniProtKB-KW"/>
</dbReference>
<dbReference type="Gene3D" id="1.10.10.60">
    <property type="entry name" value="Homeodomain-like"/>
    <property type="match status" value="1"/>
</dbReference>
<evidence type="ECO:0000256" key="3">
    <source>
        <dbReference type="ARBA" id="ARBA00023125"/>
    </source>
</evidence>
<sequence length="276" mass="33492">MEGHQFHHKNQRQHQQQQFHQNINNTINVVDVSDRFPQWSIQETREFLMIRAELDQTFMETKRNKQLWEVISNHMKEKGYHRSAEQCKCKWKNLVTRYKGCETLETEVLKQQFPFYNELQTIFTARMQRMLWTKAEEGSKKKATHLSTDDDEDDGNEESEAVSQKGSSRKKKKAKVDSESGSSKSFFRNLKEILDDFMRQQLQIEAQWMEAFEARENERRLREMEWRQQMEVLENERLLMEQRWREREEQRSIREEARAEKRDALITALLNKLERQ</sequence>
<keyword evidence="5" id="KW-0539">Nucleus</keyword>
<evidence type="ECO:0000313" key="8">
    <source>
        <dbReference type="EMBL" id="WNP90963.1"/>
    </source>
</evidence>
<evidence type="ECO:0000256" key="2">
    <source>
        <dbReference type="ARBA" id="ARBA00023015"/>
    </source>
</evidence>
<name>A0AA96L8M6_MEDSA</name>
<dbReference type="GO" id="GO:0005634">
    <property type="term" value="C:nucleus"/>
    <property type="evidence" value="ECO:0007669"/>
    <property type="project" value="UniProtKB-SubCell"/>
</dbReference>
<keyword evidence="3" id="KW-0238">DNA-binding</keyword>
<feature type="domain" description="Myb-like" evidence="7">
    <location>
        <begin position="39"/>
        <end position="95"/>
    </location>
</feature>
<evidence type="ECO:0000259" key="7">
    <source>
        <dbReference type="PROSITE" id="PS50090"/>
    </source>
</evidence>
<dbReference type="InterPro" id="IPR001005">
    <property type="entry name" value="SANT/Myb"/>
</dbReference>
<dbReference type="PANTHER" id="PTHR21654">
    <property type="entry name" value="FI21293P1"/>
    <property type="match status" value="1"/>
</dbReference>
<keyword evidence="4" id="KW-0804">Transcription</keyword>
<dbReference type="CDD" id="cd12203">
    <property type="entry name" value="GT1"/>
    <property type="match status" value="1"/>
</dbReference>
<accession>A0AA96L8M6</accession>